<sequence length="192" mass="21364">MAVERRSERTYLLPPYSRKDQKVDKRGKGPGGRQGLAHRILEMEKGAETYLEKADDAVADSVEMIKKVETFLEIGRGEVGEVSVNSAIDTAVNRNKTQASERRIQAKFERPDCTVQGGKLLEELFSNLVENAVRHSGCDRVRISGREENDGCVVTVEDDGKGVPDGVKDKIFDRGFKKGKTAGLFSFWWKGS</sequence>
<dbReference type="SUPFAM" id="SSF55874">
    <property type="entry name" value="ATPase domain of HSP90 chaperone/DNA topoisomerase II/histidine kinase"/>
    <property type="match status" value="1"/>
</dbReference>
<reference evidence="9 10" key="1">
    <citation type="journal article" date="2016" name="Sci. Rep.">
        <title>Metabolic traits of an uncultured archaeal lineage -MSBL1- from brine pools of the Red Sea.</title>
        <authorList>
            <person name="Mwirichia R."/>
            <person name="Alam I."/>
            <person name="Rashid M."/>
            <person name="Vinu M."/>
            <person name="Ba-Alawi W."/>
            <person name="Anthony Kamau A."/>
            <person name="Kamanda Ngugi D."/>
            <person name="Goker M."/>
            <person name="Klenk H.P."/>
            <person name="Bajic V."/>
            <person name="Stingl U."/>
        </authorList>
    </citation>
    <scope>NUCLEOTIDE SEQUENCE [LARGE SCALE GENOMIC DNA]</scope>
    <source>
        <strain evidence="9">SCGC-AAA382A03</strain>
    </source>
</reference>
<name>A0A133VFZ5_9EURY</name>
<dbReference type="InterPro" id="IPR003594">
    <property type="entry name" value="HATPase_dom"/>
</dbReference>
<dbReference type="PANTHER" id="PTHR44936">
    <property type="entry name" value="SENSOR PROTEIN CREC"/>
    <property type="match status" value="1"/>
</dbReference>
<dbReference type="GO" id="GO:0005524">
    <property type="term" value="F:ATP binding"/>
    <property type="evidence" value="ECO:0007669"/>
    <property type="project" value="UniProtKB-KW"/>
</dbReference>
<keyword evidence="4" id="KW-0547">Nucleotide-binding</keyword>
<evidence type="ECO:0000256" key="1">
    <source>
        <dbReference type="ARBA" id="ARBA00000085"/>
    </source>
</evidence>
<proteinExistence type="predicted"/>
<gene>
    <name evidence="9" type="ORF">AKJ49_00980</name>
</gene>
<comment type="catalytic activity">
    <reaction evidence="1">
        <text>ATP + protein L-histidine = ADP + protein N-phospho-L-histidine.</text>
        <dbReference type="EC" id="2.7.13.3"/>
    </reaction>
</comment>
<organism evidence="9 10">
    <name type="scientific">candidate division MSBL1 archaeon SCGC-AAA382A03</name>
    <dbReference type="NCBI Taxonomy" id="1698278"/>
    <lineage>
        <taxon>Archaea</taxon>
        <taxon>Methanobacteriati</taxon>
        <taxon>Methanobacteriota</taxon>
        <taxon>candidate division MSBL1</taxon>
    </lineage>
</organism>
<dbReference type="Pfam" id="PF02518">
    <property type="entry name" value="HATPase_c"/>
    <property type="match status" value="1"/>
</dbReference>
<evidence type="ECO:0000256" key="2">
    <source>
        <dbReference type="ARBA" id="ARBA00012438"/>
    </source>
</evidence>
<dbReference type="InterPro" id="IPR036890">
    <property type="entry name" value="HATPase_C_sf"/>
</dbReference>
<evidence type="ECO:0000256" key="5">
    <source>
        <dbReference type="ARBA" id="ARBA00022777"/>
    </source>
</evidence>
<feature type="domain" description="Histidine kinase/HSP90-like ATPase" evidence="8">
    <location>
        <begin position="120"/>
        <end position="178"/>
    </location>
</feature>
<dbReference type="PANTHER" id="PTHR44936:SF10">
    <property type="entry name" value="SENSOR PROTEIN RSTB"/>
    <property type="match status" value="1"/>
</dbReference>
<feature type="region of interest" description="Disordered" evidence="7">
    <location>
        <begin position="1"/>
        <end position="35"/>
    </location>
</feature>
<accession>A0A133VFZ5</accession>
<evidence type="ECO:0000256" key="3">
    <source>
        <dbReference type="ARBA" id="ARBA00022679"/>
    </source>
</evidence>
<evidence type="ECO:0000313" key="10">
    <source>
        <dbReference type="Proteomes" id="UP000070549"/>
    </source>
</evidence>
<dbReference type="GO" id="GO:0004673">
    <property type="term" value="F:protein histidine kinase activity"/>
    <property type="evidence" value="ECO:0007669"/>
    <property type="project" value="UniProtKB-EC"/>
</dbReference>
<dbReference type="AlphaFoldDB" id="A0A133VFZ5"/>
<dbReference type="InterPro" id="IPR050980">
    <property type="entry name" value="2C_sensor_his_kinase"/>
</dbReference>
<evidence type="ECO:0000313" key="9">
    <source>
        <dbReference type="EMBL" id="KXB05347.1"/>
    </source>
</evidence>
<protein>
    <recommendedName>
        <fullName evidence="2">histidine kinase</fullName>
        <ecNumber evidence="2">2.7.13.3</ecNumber>
    </recommendedName>
</protein>
<keyword evidence="5" id="KW-0418">Kinase</keyword>
<dbReference type="Gene3D" id="3.30.565.10">
    <property type="entry name" value="Histidine kinase-like ATPase, C-terminal domain"/>
    <property type="match status" value="1"/>
</dbReference>
<keyword evidence="6" id="KW-0067">ATP-binding</keyword>
<evidence type="ECO:0000256" key="4">
    <source>
        <dbReference type="ARBA" id="ARBA00022741"/>
    </source>
</evidence>
<keyword evidence="3" id="KW-0808">Transferase</keyword>
<dbReference type="EC" id="2.7.13.3" evidence="2"/>
<dbReference type="EMBL" id="LHYC01000020">
    <property type="protein sequence ID" value="KXB05347.1"/>
    <property type="molecule type" value="Genomic_DNA"/>
</dbReference>
<evidence type="ECO:0000256" key="7">
    <source>
        <dbReference type="SAM" id="MobiDB-lite"/>
    </source>
</evidence>
<keyword evidence="10" id="KW-1185">Reference proteome</keyword>
<feature type="compositionally biased region" description="Basic and acidic residues" evidence="7">
    <location>
        <begin position="17"/>
        <end position="27"/>
    </location>
</feature>
<evidence type="ECO:0000256" key="6">
    <source>
        <dbReference type="ARBA" id="ARBA00022840"/>
    </source>
</evidence>
<comment type="caution">
    <text evidence="9">The sequence shown here is derived from an EMBL/GenBank/DDBJ whole genome shotgun (WGS) entry which is preliminary data.</text>
</comment>
<dbReference type="Proteomes" id="UP000070549">
    <property type="component" value="Unassembled WGS sequence"/>
</dbReference>
<evidence type="ECO:0000259" key="8">
    <source>
        <dbReference type="Pfam" id="PF02518"/>
    </source>
</evidence>